<gene>
    <name evidence="2" type="ORF">RR45_GL001052</name>
    <name evidence="3" type="ORF">SAMN02746068_01608</name>
</gene>
<proteinExistence type="predicted"/>
<feature type="transmembrane region" description="Helical" evidence="1">
    <location>
        <begin position="92"/>
        <end position="112"/>
    </location>
</feature>
<dbReference type="EMBL" id="JXJT01000022">
    <property type="protein sequence ID" value="PCS01678.1"/>
    <property type="molecule type" value="Genomic_DNA"/>
</dbReference>
<feature type="transmembrane region" description="Helical" evidence="1">
    <location>
        <begin position="12"/>
        <end position="31"/>
    </location>
</feature>
<dbReference type="STRING" id="1122154.SAMN02746068_01608"/>
<evidence type="ECO:0000256" key="1">
    <source>
        <dbReference type="SAM" id="Phobius"/>
    </source>
</evidence>
<accession>A0A1K2HFM5</accession>
<keyword evidence="1" id="KW-1133">Transmembrane helix</keyword>
<dbReference type="OrthoDB" id="7057004at2"/>
<evidence type="ECO:0000313" key="5">
    <source>
        <dbReference type="Proteomes" id="UP000218979"/>
    </source>
</evidence>
<feature type="transmembrane region" description="Helical" evidence="1">
    <location>
        <begin position="60"/>
        <end position="80"/>
    </location>
</feature>
<evidence type="ECO:0000313" key="2">
    <source>
        <dbReference type="EMBL" id="PCS01678.1"/>
    </source>
</evidence>
<name>A0A1K2HFM5_9LACT</name>
<dbReference type="PANTHER" id="PTHR37314:SF4">
    <property type="entry name" value="UPF0700 TRANSMEMBRANE PROTEIN YOAK"/>
    <property type="match status" value="1"/>
</dbReference>
<keyword evidence="1" id="KW-0812">Transmembrane</keyword>
<evidence type="ECO:0000313" key="3">
    <source>
        <dbReference type="EMBL" id="SFZ75567.1"/>
    </source>
</evidence>
<dbReference type="AlphaFoldDB" id="A0A1K2HFM5"/>
<dbReference type="EMBL" id="FPKS01000009">
    <property type="protein sequence ID" value="SFZ75567.1"/>
    <property type="molecule type" value="Genomic_DNA"/>
</dbReference>
<sequence>MKKKDYRIFERVRVAVLITFISGFLDAYTFVTQGKRFAGLQTGNLIYLMKNLAEGNLAEVANYLLPIFAFMLGAIFTYFARKFAVSHQHLRWHALSALIIFIGVLITAAMAQFVASKWTVLSLSFIAAVQLESFKRMRGAPYTNTMMTGNLKNMSVFIVQGLVERKPEILKRGGYTFLIITGFCLGVFISTFLAHQFDENALYALLPIIFGFNLVLYFEKVNGFD</sequence>
<protein>
    <submittedName>
        <fullName evidence="2 3">Membrane protein</fullName>
    </submittedName>
</protein>
<feature type="transmembrane region" description="Helical" evidence="1">
    <location>
        <begin position="201"/>
        <end position="218"/>
    </location>
</feature>
<dbReference type="RefSeq" id="WP_031367115.1">
    <property type="nucleotide sequence ID" value="NZ_FPKS01000009.1"/>
</dbReference>
<organism evidence="3 4">
    <name type="scientific">Pseudolactococcus chungangensis CAU 28 = DSM 22330</name>
    <dbReference type="NCBI Taxonomy" id="1122154"/>
    <lineage>
        <taxon>Bacteria</taxon>
        <taxon>Bacillati</taxon>
        <taxon>Bacillota</taxon>
        <taxon>Bacilli</taxon>
        <taxon>Lactobacillales</taxon>
        <taxon>Streptococcaceae</taxon>
        <taxon>Pseudolactococcus</taxon>
    </lineage>
</organism>
<evidence type="ECO:0000313" key="4">
    <source>
        <dbReference type="Proteomes" id="UP000185655"/>
    </source>
</evidence>
<keyword evidence="1" id="KW-0472">Membrane</keyword>
<reference evidence="3 4" key="2">
    <citation type="submission" date="2016-11" db="EMBL/GenBank/DDBJ databases">
        <authorList>
            <person name="Jaros S."/>
            <person name="Januszkiewicz K."/>
            <person name="Wedrychowicz H."/>
        </authorList>
    </citation>
    <scope>NUCLEOTIDE SEQUENCE [LARGE SCALE GENOMIC DNA]</scope>
    <source>
        <strain evidence="3 4">DSM 22330</strain>
    </source>
</reference>
<keyword evidence="5" id="KW-1185">Reference proteome</keyword>
<reference evidence="2 5" key="1">
    <citation type="submission" date="2014-12" db="EMBL/GenBank/DDBJ databases">
        <title>Draft genome sequences of 10 type strains of Lactococcus.</title>
        <authorList>
            <person name="Sun Z."/>
            <person name="Zhong Z."/>
            <person name="Liu W."/>
            <person name="Zhang W."/>
            <person name="Zhang H."/>
        </authorList>
    </citation>
    <scope>NUCLEOTIDE SEQUENCE [LARGE SCALE GENOMIC DNA]</scope>
    <source>
        <strain evidence="2 5">DSM 22330</strain>
    </source>
</reference>
<dbReference type="Proteomes" id="UP000185655">
    <property type="component" value="Unassembled WGS sequence"/>
</dbReference>
<feature type="transmembrane region" description="Helical" evidence="1">
    <location>
        <begin position="175"/>
        <end position="195"/>
    </location>
</feature>
<dbReference type="Proteomes" id="UP000218979">
    <property type="component" value="Unassembled WGS sequence"/>
</dbReference>
<dbReference type="InterPro" id="IPR010699">
    <property type="entry name" value="DUF1275"/>
</dbReference>
<dbReference type="Pfam" id="PF06912">
    <property type="entry name" value="DUF1275"/>
    <property type="match status" value="1"/>
</dbReference>
<dbReference type="PANTHER" id="PTHR37314">
    <property type="entry name" value="SLR0142 PROTEIN"/>
    <property type="match status" value="1"/>
</dbReference>